<dbReference type="OrthoDB" id="148878at2"/>
<dbReference type="EMBL" id="LDJI01000019">
    <property type="protein sequence ID" value="KRG63888.1"/>
    <property type="molecule type" value="Genomic_DNA"/>
</dbReference>
<dbReference type="PROSITE" id="PS51257">
    <property type="entry name" value="PROKAR_LIPOPROTEIN"/>
    <property type="match status" value="1"/>
</dbReference>
<dbReference type="PATRIC" id="fig|405444.3.peg.995"/>
<keyword evidence="3" id="KW-1185">Reference proteome</keyword>
<dbReference type="RefSeq" id="WP_057633613.1">
    <property type="nucleotide sequence ID" value="NZ_LDJI01000019.1"/>
</dbReference>
<keyword evidence="1" id="KW-0732">Signal</keyword>
<evidence type="ECO:0000256" key="1">
    <source>
        <dbReference type="SAM" id="SignalP"/>
    </source>
</evidence>
<evidence type="ECO:0000313" key="3">
    <source>
        <dbReference type="Proteomes" id="UP000050864"/>
    </source>
</evidence>
<comment type="caution">
    <text evidence="2">The sequence shown here is derived from an EMBL/GenBank/DDBJ whole genome shotgun (WGS) entry which is preliminary data.</text>
</comment>
<sequence>MKSFAYCFALVAAAGVLLGCAPKEAKVDTGPQRIGMANPASEHCVRKGGKLEISKDKDGGEFGVCHLPDGSQIEEWELFRRDNPKPAG</sequence>
<dbReference type="PANTHER" id="PTHR38008:SF2">
    <property type="entry name" value="HEMOLYSIN"/>
    <property type="match status" value="1"/>
</dbReference>
<dbReference type="PANTHER" id="PTHR38008">
    <property type="entry name" value="HEMOLYSIN-RELATED"/>
    <property type="match status" value="1"/>
</dbReference>
<reference evidence="2 3" key="1">
    <citation type="submission" date="2015-05" db="EMBL/GenBank/DDBJ databases">
        <title>Genome sequencing and analysis of members of genus Stenotrophomonas.</title>
        <authorList>
            <person name="Patil P.P."/>
            <person name="Midha S."/>
            <person name="Patil P.B."/>
        </authorList>
    </citation>
    <scope>NUCLEOTIDE SEQUENCE [LARGE SCALE GENOMIC DNA]</scope>
    <source>
        <strain evidence="2 3">DSM 18929</strain>
    </source>
</reference>
<dbReference type="AlphaFoldDB" id="A0A0R0C380"/>
<dbReference type="Pfam" id="PF03891">
    <property type="entry name" value="DUF333"/>
    <property type="match status" value="1"/>
</dbReference>
<protein>
    <recommendedName>
        <fullName evidence="4">Hemolysin</fullName>
    </recommendedName>
</protein>
<organism evidence="2 3">
    <name type="scientific">Stenotrophomonas humi</name>
    <dbReference type="NCBI Taxonomy" id="405444"/>
    <lineage>
        <taxon>Bacteria</taxon>
        <taxon>Pseudomonadati</taxon>
        <taxon>Pseudomonadota</taxon>
        <taxon>Gammaproteobacteria</taxon>
        <taxon>Lysobacterales</taxon>
        <taxon>Lysobacteraceae</taxon>
        <taxon>Stenotrophomonas</taxon>
    </lineage>
</organism>
<gene>
    <name evidence="2" type="ORF">ABB26_09890</name>
</gene>
<dbReference type="Proteomes" id="UP000050864">
    <property type="component" value="Unassembled WGS sequence"/>
</dbReference>
<dbReference type="InterPro" id="IPR005590">
    <property type="entry name" value="DUF333"/>
</dbReference>
<feature type="chain" id="PRO_5006393472" description="Hemolysin" evidence="1">
    <location>
        <begin position="26"/>
        <end position="88"/>
    </location>
</feature>
<evidence type="ECO:0000313" key="2">
    <source>
        <dbReference type="EMBL" id="KRG63888.1"/>
    </source>
</evidence>
<proteinExistence type="predicted"/>
<accession>A0A0R0C380</accession>
<feature type="signal peptide" evidence="1">
    <location>
        <begin position="1"/>
        <end position="25"/>
    </location>
</feature>
<evidence type="ECO:0008006" key="4">
    <source>
        <dbReference type="Google" id="ProtNLM"/>
    </source>
</evidence>
<name>A0A0R0C380_9GAMM</name>